<dbReference type="RefSeq" id="WP_063032709.1">
    <property type="nucleotide sequence ID" value="NZ_PYHS01000008.1"/>
</dbReference>
<comment type="caution">
    <text evidence="1">The sequence shown here is derived from an EMBL/GenBank/DDBJ whole genome shotgun (WGS) entry which is preliminary data.</text>
</comment>
<reference evidence="1 2" key="1">
    <citation type="submission" date="2018-02" db="EMBL/GenBank/DDBJ databases">
        <title>8 Nocardia nova and 1 Nocardia cyriacigeorgica strain used for evolution to TMP-SMX.</title>
        <authorList>
            <person name="Mehta H."/>
            <person name="Weng J."/>
            <person name="Shamoo Y."/>
        </authorList>
    </citation>
    <scope>NUCLEOTIDE SEQUENCE [LARGE SCALE GENOMIC DNA]</scope>
    <source>
        <strain evidence="1 2">ATCC 33727</strain>
    </source>
</reference>
<proteinExistence type="predicted"/>
<dbReference type="EMBL" id="PYHS01000008">
    <property type="protein sequence ID" value="PSR62047.1"/>
    <property type="molecule type" value="Genomic_DNA"/>
</dbReference>
<organism evidence="1 2">
    <name type="scientific">Nocardia nova</name>
    <dbReference type="NCBI Taxonomy" id="37330"/>
    <lineage>
        <taxon>Bacteria</taxon>
        <taxon>Bacillati</taxon>
        <taxon>Actinomycetota</taxon>
        <taxon>Actinomycetes</taxon>
        <taxon>Mycobacteriales</taxon>
        <taxon>Nocardiaceae</taxon>
        <taxon>Nocardia</taxon>
    </lineage>
</organism>
<evidence type="ECO:0000313" key="2">
    <source>
        <dbReference type="Proteomes" id="UP000241647"/>
    </source>
</evidence>
<evidence type="ECO:0008006" key="3">
    <source>
        <dbReference type="Google" id="ProtNLM"/>
    </source>
</evidence>
<accession>A0A2T2Z2S3</accession>
<gene>
    <name evidence="1" type="ORF">C8259_18100</name>
</gene>
<name>A0A2T2Z2S3_9NOCA</name>
<dbReference type="AlphaFoldDB" id="A0A2T2Z2S3"/>
<dbReference type="Proteomes" id="UP000241647">
    <property type="component" value="Unassembled WGS sequence"/>
</dbReference>
<sequence length="454" mass="49519">MIVDWETYYDAASECHQLADDIRRADKPVHDAVKGECAGMAGDAPGCKEWGGAYDEYAQETMQACSSLANALTNYAAVLYAQGYNWGVTNKSNPPPSRPSISQVGEYKVVIPTSVSNNGLGFTRQNDADSFFDKLVRQVEDTFGKLPNGDLLKIEKAYRIWMSFAANPTITDAHDRIMVISDHFIGMDDAAHRQEIQNRLSQLQTSAKTVALAAEYLSEAIYDYFEATNALGTSCADRINRSESRVGVTAVARCGVSGCLFDLALSPTDPHNPAKTVSGVMDAIQGAYQASKMPDVLNMRALDARASGTDQAFKKVRELDLATTALRLSEFNYMQAILVDESSQSGGGISHSEQARARAVHDIVTDDSGALIGEEDAQGVQLVSAQELEQAHKELLEKLGPPQVKHTPKGDIEVWEISKDPKSNVTYRPFSQSGGETLDFNDVPGVSIKRWHIK</sequence>
<protein>
    <recommendedName>
        <fullName evidence="3">Colicin D C-terminal domain-containing protein</fullName>
    </recommendedName>
</protein>
<evidence type="ECO:0000313" key="1">
    <source>
        <dbReference type="EMBL" id="PSR62047.1"/>
    </source>
</evidence>